<dbReference type="EMBL" id="OV725082">
    <property type="protein sequence ID" value="CAH1405553.1"/>
    <property type="molecule type" value="Genomic_DNA"/>
</dbReference>
<keyword evidence="2 6" id="KW-0812">Transmembrane</keyword>
<evidence type="ECO:0000256" key="3">
    <source>
        <dbReference type="ARBA" id="ARBA00022989"/>
    </source>
</evidence>
<feature type="transmembrane region" description="Helical" evidence="6">
    <location>
        <begin position="275"/>
        <end position="294"/>
    </location>
</feature>
<dbReference type="OrthoDB" id="201595at2759"/>
<keyword evidence="6" id="KW-0406">Ion transport</keyword>
<evidence type="ECO:0000313" key="8">
    <source>
        <dbReference type="Proteomes" id="UP001152798"/>
    </source>
</evidence>
<feature type="non-terminal residue" evidence="7">
    <location>
        <position position="1"/>
    </location>
</feature>
<protein>
    <recommendedName>
        <fullName evidence="6">Bestrophin homolog</fullName>
    </recommendedName>
</protein>
<keyword evidence="6" id="KW-0407">Ion channel</keyword>
<evidence type="ECO:0000256" key="4">
    <source>
        <dbReference type="ARBA" id="ARBA00023136"/>
    </source>
</evidence>
<keyword evidence="3 6" id="KW-1133">Transmembrane helix</keyword>
<dbReference type="GO" id="GO:0005886">
    <property type="term" value="C:plasma membrane"/>
    <property type="evidence" value="ECO:0007669"/>
    <property type="project" value="UniProtKB-SubCell"/>
</dbReference>
<evidence type="ECO:0000313" key="7">
    <source>
        <dbReference type="EMBL" id="CAH1405553.1"/>
    </source>
</evidence>
<proteinExistence type="inferred from homology"/>
<accession>A0A9P0HMN1</accession>
<dbReference type="AlphaFoldDB" id="A0A9P0HMN1"/>
<keyword evidence="6" id="KW-0869">Chloride channel</keyword>
<dbReference type="InterPro" id="IPR021134">
    <property type="entry name" value="Bestrophin-like"/>
</dbReference>
<reference evidence="7" key="1">
    <citation type="submission" date="2022-01" db="EMBL/GenBank/DDBJ databases">
        <authorList>
            <person name="King R."/>
        </authorList>
    </citation>
    <scope>NUCLEOTIDE SEQUENCE</scope>
</reference>
<dbReference type="GO" id="GO:0005254">
    <property type="term" value="F:chloride channel activity"/>
    <property type="evidence" value="ECO:0007669"/>
    <property type="project" value="UniProtKB-KW"/>
</dbReference>
<evidence type="ECO:0000256" key="2">
    <source>
        <dbReference type="ARBA" id="ARBA00022692"/>
    </source>
</evidence>
<evidence type="ECO:0000256" key="5">
    <source>
        <dbReference type="ARBA" id="ARBA00034769"/>
    </source>
</evidence>
<dbReference type="PANTHER" id="PTHR10736">
    <property type="entry name" value="BESTROPHIN"/>
    <property type="match status" value="1"/>
</dbReference>
<keyword evidence="6" id="KW-1003">Cell membrane</keyword>
<dbReference type="InterPro" id="IPR000615">
    <property type="entry name" value="Bestrophin"/>
</dbReference>
<keyword evidence="8" id="KW-1185">Reference proteome</keyword>
<comment type="subcellular location">
    <subcellularLocation>
        <location evidence="6">Cell membrane</location>
        <topology evidence="6">Multi-pass membrane protein</topology>
    </subcellularLocation>
    <subcellularLocation>
        <location evidence="1">Membrane</location>
    </subcellularLocation>
</comment>
<dbReference type="Proteomes" id="UP001152798">
    <property type="component" value="Chromosome 6"/>
</dbReference>
<feature type="transmembrane region" description="Helical" evidence="6">
    <location>
        <begin position="36"/>
        <end position="55"/>
    </location>
</feature>
<evidence type="ECO:0000256" key="1">
    <source>
        <dbReference type="ARBA" id="ARBA00004370"/>
    </source>
</evidence>
<feature type="transmembrane region" description="Helical" evidence="6">
    <location>
        <begin position="70"/>
        <end position="93"/>
    </location>
</feature>
<name>A0A9P0HMN1_NEZVI</name>
<comment type="similarity">
    <text evidence="5 6">Belongs to the anion channel-forming bestrophin (TC 1.A.46) family. Calcium-sensitive chloride channel subfamily.</text>
</comment>
<dbReference type="Pfam" id="PF01062">
    <property type="entry name" value="Bestrophin"/>
    <property type="match status" value="1"/>
</dbReference>
<dbReference type="GO" id="GO:0034707">
    <property type="term" value="C:chloride channel complex"/>
    <property type="evidence" value="ECO:0007669"/>
    <property type="project" value="UniProtKB-KW"/>
</dbReference>
<keyword evidence="4 6" id="KW-0472">Membrane</keyword>
<keyword evidence="6" id="KW-0868">Chloride</keyword>
<gene>
    <name evidence="7" type="ORF">NEZAVI_LOCUS13737</name>
</gene>
<dbReference type="PANTHER" id="PTHR10736:SF0">
    <property type="entry name" value="BESTROPHIN HOMOLOG"/>
    <property type="match status" value="1"/>
</dbReference>
<sequence length="670" mass="77897">DEQTPMTVSYQYEVASSTSGGFTRLLFMWRGSLYKLIYRELILFLVAFGILSALYRNAFTLEQKRLFEKVVIYCDTFINLIPLSFVLGFYVAYVAGRWWQQFMAIPWPDKVMHSLALYVGSNDEQGRILRRTMMRYLNLSLILVLRSISSAVKRRFPTMEHLIEAGFMTRIELEMFTAVPNLEFNTYWIPCTWFISLLKDARKGNKITDPQGLKLIMQEFNEFRSKCGLLWSYDWISIPLVYTQVVTLATYSFFIAALVGRQYVEEAKKQLQMEIDIYLPVFTILQFFFFMGLLKVAEQLINPFGDDDEDFELNWLIDRHTKVSYLGVDTLMVKTPPLVKDKYFDELNLVLPYTGAAVAYKKKTYRGSVHNMMVPEDQQSMFLPDITEEEEMEQRNTPKTSFSNLFSHSSSGSGPAGIWRPSADNIDIECLADPDEINTSTQEHGSKIKHFFRKAPRAPTPIVRDRPFNFNIPESQQWHHWSSNSTIDSYCSTANAVIDSVSEKPEIEEIITDHEEIEKIRRKKEVLGNESPIILSTEHLMNNLGIRRMSTSSGQWKGVRWKPVLCDSPRDSWNDGYSIRKIDKAVETTHQSCSNCQVEDDKRQNTDPFFKKMEEIRRSTRSQGDYECNQIKTNFTQRKSLPNLHLKTNFEIPNSAYHEEDKSRTENHQV</sequence>
<comment type="function">
    <text evidence="6">Forms chloride channels.</text>
</comment>
<keyword evidence="6" id="KW-0813">Transport</keyword>
<evidence type="ECO:0000256" key="6">
    <source>
        <dbReference type="RuleBase" id="RU363126"/>
    </source>
</evidence>
<organism evidence="7 8">
    <name type="scientific">Nezara viridula</name>
    <name type="common">Southern green stink bug</name>
    <name type="synonym">Cimex viridulus</name>
    <dbReference type="NCBI Taxonomy" id="85310"/>
    <lineage>
        <taxon>Eukaryota</taxon>
        <taxon>Metazoa</taxon>
        <taxon>Ecdysozoa</taxon>
        <taxon>Arthropoda</taxon>
        <taxon>Hexapoda</taxon>
        <taxon>Insecta</taxon>
        <taxon>Pterygota</taxon>
        <taxon>Neoptera</taxon>
        <taxon>Paraneoptera</taxon>
        <taxon>Hemiptera</taxon>
        <taxon>Heteroptera</taxon>
        <taxon>Panheteroptera</taxon>
        <taxon>Pentatomomorpha</taxon>
        <taxon>Pentatomoidea</taxon>
        <taxon>Pentatomidae</taxon>
        <taxon>Pentatominae</taxon>
        <taxon>Nezara</taxon>
    </lineage>
</organism>
<feature type="transmembrane region" description="Helical" evidence="6">
    <location>
        <begin position="241"/>
        <end position="263"/>
    </location>
</feature>